<feature type="domain" description="Cyclic nucleotide-binding" evidence="1">
    <location>
        <begin position="32"/>
        <end position="119"/>
    </location>
</feature>
<dbReference type="CDD" id="cd00038">
    <property type="entry name" value="CAP_ED"/>
    <property type="match status" value="1"/>
</dbReference>
<dbReference type="InterPro" id="IPR014710">
    <property type="entry name" value="RmlC-like_jellyroll"/>
</dbReference>
<dbReference type="InterPro" id="IPR018490">
    <property type="entry name" value="cNMP-bd_dom_sf"/>
</dbReference>
<evidence type="ECO:0000313" key="3">
    <source>
        <dbReference type="Proteomes" id="UP000219281"/>
    </source>
</evidence>
<dbReference type="OrthoDB" id="1092431at2"/>
<reference evidence="3" key="1">
    <citation type="submission" date="2017-09" db="EMBL/GenBank/DDBJ databases">
        <authorList>
            <person name="Varghese N."/>
            <person name="Submissions S."/>
        </authorList>
    </citation>
    <scope>NUCLEOTIDE SEQUENCE [LARGE SCALE GENOMIC DNA]</scope>
    <source>
        <strain evidence="3">CGMCC 1.12803</strain>
    </source>
</reference>
<keyword evidence="2" id="KW-0418">Kinase</keyword>
<proteinExistence type="predicted"/>
<name>A0A285ZPL1_9SPHI</name>
<protein>
    <submittedName>
        <fullName evidence="2">cAMP-binding domain of CRP or a regulatory subunit of cAMP-dependent protein kinases</fullName>
    </submittedName>
</protein>
<keyword evidence="3" id="KW-1185">Reference proteome</keyword>
<gene>
    <name evidence="2" type="ORF">SAMN06297358_0211</name>
</gene>
<accession>A0A285ZPL1</accession>
<evidence type="ECO:0000259" key="1">
    <source>
        <dbReference type="Pfam" id="PF00027"/>
    </source>
</evidence>
<dbReference type="SUPFAM" id="SSF51206">
    <property type="entry name" value="cAMP-binding domain-like"/>
    <property type="match status" value="1"/>
</dbReference>
<dbReference type="GO" id="GO:0016301">
    <property type="term" value="F:kinase activity"/>
    <property type="evidence" value="ECO:0007669"/>
    <property type="project" value="UniProtKB-KW"/>
</dbReference>
<dbReference type="RefSeq" id="WP_097127688.1">
    <property type="nucleotide sequence ID" value="NZ_OCMT01000001.1"/>
</dbReference>
<dbReference type="Pfam" id="PF00027">
    <property type="entry name" value="cNMP_binding"/>
    <property type="match status" value="1"/>
</dbReference>
<sequence>MEYASFLRQHIEQIVTLSDDEFELVLSYFKPKEVAKKEYLIKAGQKVTSEFLVIEGLLKTFLFDEKGKEHIIQFAMENWWISDYPAYAQQNSGEMCVQALENCIVLELSLKDKIQLCETLPKMYRFYGQKSFGGYVSLQKRVLSMMKNSSKEKYELLLNQYPQLFQRASKTMIAHYLGVSRETLSRLHKRYFLYLE</sequence>
<dbReference type="EMBL" id="OCMT01000001">
    <property type="protein sequence ID" value="SOD11560.1"/>
    <property type="molecule type" value="Genomic_DNA"/>
</dbReference>
<organism evidence="2 3">
    <name type="scientific">Pedobacter xixiisoli</name>
    <dbReference type="NCBI Taxonomy" id="1476464"/>
    <lineage>
        <taxon>Bacteria</taxon>
        <taxon>Pseudomonadati</taxon>
        <taxon>Bacteroidota</taxon>
        <taxon>Sphingobacteriia</taxon>
        <taxon>Sphingobacteriales</taxon>
        <taxon>Sphingobacteriaceae</taxon>
        <taxon>Pedobacter</taxon>
    </lineage>
</organism>
<keyword evidence="2" id="KW-0808">Transferase</keyword>
<evidence type="ECO:0000313" key="2">
    <source>
        <dbReference type="EMBL" id="SOD11560.1"/>
    </source>
</evidence>
<dbReference type="Proteomes" id="UP000219281">
    <property type="component" value="Unassembled WGS sequence"/>
</dbReference>
<dbReference type="AlphaFoldDB" id="A0A285ZPL1"/>
<dbReference type="Gene3D" id="2.60.120.10">
    <property type="entry name" value="Jelly Rolls"/>
    <property type="match status" value="1"/>
</dbReference>
<dbReference type="InterPro" id="IPR000595">
    <property type="entry name" value="cNMP-bd_dom"/>
</dbReference>